<dbReference type="EMBL" id="BQKE01000001">
    <property type="protein sequence ID" value="GJM60445.1"/>
    <property type="molecule type" value="Genomic_DNA"/>
</dbReference>
<evidence type="ECO:0000256" key="8">
    <source>
        <dbReference type="SAM" id="Phobius"/>
    </source>
</evidence>
<evidence type="ECO:0000256" key="2">
    <source>
        <dbReference type="ARBA" id="ARBA00022475"/>
    </source>
</evidence>
<keyword evidence="3" id="KW-0328">Glycosyltransferase</keyword>
<feature type="domain" description="Glycosyltransferase RgtA/B/C/D-like" evidence="9">
    <location>
        <begin position="65"/>
        <end position="222"/>
    </location>
</feature>
<feature type="transmembrane region" description="Helical" evidence="8">
    <location>
        <begin position="84"/>
        <end position="102"/>
    </location>
</feature>
<dbReference type="InterPro" id="IPR038731">
    <property type="entry name" value="RgtA/B/C-like"/>
</dbReference>
<dbReference type="Proteomes" id="UP001310022">
    <property type="component" value="Unassembled WGS sequence"/>
</dbReference>
<evidence type="ECO:0000259" key="9">
    <source>
        <dbReference type="Pfam" id="PF13231"/>
    </source>
</evidence>
<dbReference type="PANTHER" id="PTHR33908">
    <property type="entry name" value="MANNOSYLTRANSFERASE YKCB-RELATED"/>
    <property type="match status" value="1"/>
</dbReference>
<feature type="transmembrane region" description="Helical" evidence="8">
    <location>
        <begin position="304"/>
        <end position="324"/>
    </location>
</feature>
<accession>A0AAN5AII0</accession>
<name>A0AAN5AII0_9BACT</name>
<evidence type="ECO:0000256" key="3">
    <source>
        <dbReference type="ARBA" id="ARBA00022676"/>
    </source>
</evidence>
<keyword evidence="4" id="KW-0808">Transferase</keyword>
<keyword evidence="7 8" id="KW-0472">Membrane</keyword>
<feature type="transmembrane region" description="Helical" evidence="8">
    <location>
        <begin position="162"/>
        <end position="193"/>
    </location>
</feature>
<dbReference type="GO" id="GO:0016763">
    <property type="term" value="F:pentosyltransferase activity"/>
    <property type="evidence" value="ECO:0007669"/>
    <property type="project" value="TreeGrafter"/>
</dbReference>
<evidence type="ECO:0000256" key="6">
    <source>
        <dbReference type="ARBA" id="ARBA00022989"/>
    </source>
</evidence>
<comment type="subcellular location">
    <subcellularLocation>
        <location evidence="1">Cell membrane</location>
        <topology evidence="1">Multi-pass membrane protein</topology>
    </subcellularLocation>
</comment>
<keyword evidence="2" id="KW-1003">Cell membrane</keyword>
<dbReference type="GO" id="GO:0009103">
    <property type="term" value="P:lipopolysaccharide biosynthetic process"/>
    <property type="evidence" value="ECO:0007669"/>
    <property type="project" value="UniProtKB-ARBA"/>
</dbReference>
<protein>
    <recommendedName>
        <fullName evidence="9">Glycosyltransferase RgtA/B/C/D-like domain-containing protein</fullName>
    </recommendedName>
</protein>
<dbReference type="Pfam" id="PF13231">
    <property type="entry name" value="PMT_2"/>
    <property type="match status" value="1"/>
</dbReference>
<keyword evidence="6 8" id="KW-1133">Transmembrane helix</keyword>
<evidence type="ECO:0000256" key="7">
    <source>
        <dbReference type="ARBA" id="ARBA00023136"/>
    </source>
</evidence>
<keyword evidence="5 8" id="KW-0812">Transmembrane</keyword>
<dbReference type="GO" id="GO:0005886">
    <property type="term" value="C:plasma membrane"/>
    <property type="evidence" value="ECO:0007669"/>
    <property type="project" value="UniProtKB-SubCell"/>
</dbReference>
<sequence>MLTTSFSKTPSTKTSALADHLILGFIILLKFILQYFAINPVYELHRDEYLHIDLGNHLAWGYASVPPMTGLISKVILSLGGAVFWVKFFPALFGAGLLYFVWKTVEELDGGLFAKVLATSSVMFSVLVRINTLYQPNSLDFLCWTALFYFVIKYVNRGEIQWLYGIGLVFGIGFLNKYNIVFLVIGIIPAIALSPHRKLFKNAHFYKAVGLAVILISPNLYWQWINDFPVIKHMTALTEIQLVKVSRWDFLKEQLYFFFGSLPVLLTGIGALLVNQKYKRYQFLAFALIFILALFTYLRAKGYYAIGLYPVFLAFGAVVLEQYLKNSWKKFIGLVLLVFPIGFFVFMMPIFLPVWSPEKMEEEQEMFNDLGLNRWEDGKLHAIPQDFADMLGWKELAGIVDQGIGQLASKDHLLIHCDNYGQAGAINYYSNSGVPALSLNADYINWYDLEKEPIINVVLVNNAGNFDRDREENLFSEVIKIGEIQHPLAREKGTTVYLLKGAKTSINDILKSEIAQRKSTE</sequence>
<evidence type="ECO:0000256" key="4">
    <source>
        <dbReference type="ARBA" id="ARBA00022679"/>
    </source>
</evidence>
<feature type="transmembrane region" description="Helical" evidence="8">
    <location>
        <begin position="21"/>
        <end position="38"/>
    </location>
</feature>
<dbReference type="RefSeq" id="WP_338236193.1">
    <property type="nucleotide sequence ID" value="NZ_BQKE01000001.1"/>
</dbReference>
<gene>
    <name evidence="10" type="ORF">PEDI_09970</name>
</gene>
<feature type="transmembrane region" description="Helical" evidence="8">
    <location>
        <begin position="281"/>
        <end position="298"/>
    </location>
</feature>
<dbReference type="PANTHER" id="PTHR33908:SF11">
    <property type="entry name" value="MEMBRANE PROTEIN"/>
    <property type="match status" value="1"/>
</dbReference>
<keyword evidence="11" id="KW-1185">Reference proteome</keyword>
<proteinExistence type="predicted"/>
<evidence type="ECO:0000313" key="10">
    <source>
        <dbReference type="EMBL" id="GJM60445.1"/>
    </source>
</evidence>
<feature type="transmembrane region" description="Helical" evidence="8">
    <location>
        <begin position="331"/>
        <end position="355"/>
    </location>
</feature>
<evidence type="ECO:0000256" key="1">
    <source>
        <dbReference type="ARBA" id="ARBA00004651"/>
    </source>
</evidence>
<feature type="transmembrane region" description="Helical" evidence="8">
    <location>
        <begin position="255"/>
        <end position="274"/>
    </location>
</feature>
<organism evidence="10 11">
    <name type="scientific">Persicobacter diffluens</name>
    <dbReference type="NCBI Taxonomy" id="981"/>
    <lineage>
        <taxon>Bacteria</taxon>
        <taxon>Pseudomonadati</taxon>
        <taxon>Bacteroidota</taxon>
        <taxon>Cytophagia</taxon>
        <taxon>Cytophagales</taxon>
        <taxon>Persicobacteraceae</taxon>
        <taxon>Persicobacter</taxon>
    </lineage>
</organism>
<comment type="caution">
    <text evidence="10">The sequence shown here is derived from an EMBL/GenBank/DDBJ whole genome shotgun (WGS) entry which is preliminary data.</text>
</comment>
<reference evidence="10 11" key="1">
    <citation type="submission" date="2021-12" db="EMBL/GenBank/DDBJ databases">
        <title>Genome sequencing of bacteria with rrn-lacking chromosome and rrn-plasmid.</title>
        <authorList>
            <person name="Anda M."/>
            <person name="Iwasaki W."/>
        </authorList>
    </citation>
    <scope>NUCLEOTIDE SEQUENCE [LARGE SCALE GENOMIC DNA]</scope>
    <source>
        <strain evidence="10 11">NBRC 15940</strain>
    </source>
</reference>
<evidence type="ECO:0000313" key="11">
    <source>
        <dbReference type="Proteomes" id="UP001310022"/>
    </source>
</evidence>
<evidence type="ECO:0000256" key="5">
    <source>
        <dbReference type="ARBA" id="ARBA00022692"/>
    </source>
</evidence>
<feature type="transmembrane region" description="Helical" evidence="8">
    <location>
        <begin position="108"/>
        <end position="127"/>
    </location>
</feature>
<dbReference type="InterPro" id="IPR050297">
    <property type="entry name" value="LipidA_mod_glycosyltrf_83"/>
</dbReference>
<feature type="transmembrane region" description="Helical" evidence="8">
    <location>
        <begin position="205"/>
        <end position="224"/>
    </location>
</feature>
<dbReference type="AlphaFoldDB" id="A0AAN5AII0"/>